<evidence type="ECO:0000313" key="2">
    <source>
        <dbReference type="EMBL" id="KAK2958569.1"/>
    </source>
</evidence>
<evidence type="ECO:0000256" key="1">
    <source>
        <dbReference type="SAM" id="Phobius"/>
    </source>
</evidence>
<feature type="transmembrane region" description="Helical" evidence="1">
    <location>
        <begin position="6"/>
        <end position="31"/>
    </location>
</feature>
<sequence length="102" mass="11211">MAGMDVWTVLAIIFIFIVACVVGVGFLGYFARKRALSGQTISLIDSIQTSSFFDQGQTAKLKVLTSCNLHFYRKAVIFILFSSIFNPVVLLSHGSALTILDF</sequence>
<keyword evidence="1" id="KW-0812">Transmembrane</keyword>
<feature type="transmembrane region" description="Helical" evidence="1">
    <location>
        <begin position="75"/>
        <end position="100"/>
    </location>
</feature>
<keyword evidence="3" id="KW-1185">Reference proteome</keyword>
<proteinExistence type="predicted"/>
<evidence type="ECO:0000313" key="3">
    <source>
        <dbReference type="Proteomes" id="UP001281761"/>
    </source>
</evidence>
<comment type="caution">
    <text evidence="2">The sequence shown here is derived from an EMBL/GenBank/DDBJ whole genome shotgun (WGS) entry which is preliminary data.</text>
</comment>
<name>A0ABQ9Y4G7_9EUKA</name>
<dbReference type="Proteomes" id="UP001281761">
    <property type="component" value="Unassembled WGS sequence"/>
</dbReference>
<keyword evidence="1" id="KW-1133">Transmembrane helix</keyword>
<organism evidence="2 3">
    <name type="scientific">Blattamonas nauphoetae</name>
    <dbReference type="NCBI Taxonomy" id="2049346"/>
    <lineage>
        <taxon>Eukaryota</taxon>
        <taxon>Metamonada</taxon>
        <taxon>Preaxostyla</taxon>
        <taxon>Oxymonadida</taxon>
        <taxon>Blattamonas</taxon>
    </lineage>
</organism>
<accession>A0ABQ9Y4G7</accession>
<keyword evidence="1" id="KW-0472">Membrane</keyword>
<protein>
    <submittedName>
        <fullName evidence="2">Uncharacterized protein</fullName>
    </submittedName>
</protein>
<dbReference type="EMBL" id="JARBJD010000036">
    <property type="protein sequence ID" value="KAK2958569.1"/>
    <property type="molecule type" value="Genomic_DNA"/>
</dbReference>
<gene>
    <name evidence="2" type="ORF">BLNAU_6338</name>
</gene>
<reference evidence="2 3" key="1">
    <citation type="journal article" date="2022" name="bioRxiv">
        <title>Genomics of Preaxostyla Flagellates Illuminates Evolutionary Transitions and the Path Towards Mitochondrial Loss.</title>
        <authorList>
            <person name="Novak L.V.F."/>
            <person name="Treitli S.C."/>
            <person name="Pyrih J."/>
            <person name="Halakuc P."/>
            <person name="Pipaliya S.V."/>
            <person name="Vacek V."/>
            <person name="Brzon O."/>
            <person name="Soukal P."/>
            <person name="Eme L."/>
            <person name="Dacks J.B."/>
            <person name="Karnkowska A."/>
            <person name="Elias M."/>
            <person name="Hampl V."/>
        </authorList>
    </citation>
    <scope>NUCLEOTIDE SEQUENCE [LARGE SCALE GENOMIC DNA]</scope>
    <source>
        <strain evidence="2">NAU3</strain>
        <tissue evidence="2">Gut</tissue>
    </source>
</reference>